<evidence type="ECO:0000313" key="17">
    <source>
        <dbReference type="Proteomes" id="UP001148018"/>
    </source>
</evidence>
<keyword evidence="2" id="KW-0678">Repressor</keyword>
<feature type="region of interest" description="Disordered" evidence="13">
    <location>
        <begin position="1006"/>
        <end position="1043"/>
    </location>
</feature>
<evidence type="ECO:0000256" key="13">
    <source>
        <dbReference type="SAM" id="MobiDB-lite"/>
    </source>
</evidence>
<dbReference type="PANTHER" id="PTHR12958">
    <property type="entry name" value="FRIEND OF GATA2-RELATED"/>
    <property type="match status" value="1"/>
</dbReference>
<sequence length="1255" mass="130763">MTFCSKECVPPLGLVPLGITTTTAAFPGDDLEVGEEEQDEGTEPAVVTRRELRAHTTWGPFPGIVQSEERAGDEPDMDSEEDWHSDLFVWDSVDEVPGPLLIGEQMGVEISGCRWGSRLTVVCEDSGCWLTRVPVTPDAAVSNCTIYSQGEQLFCRLSRHLAPGDALLAHLSTEKPSAAAVVAVKEEQQPVYPALHSEIQLLPQQAGMAAILATAVINSGTAAPHCHLNRRSCGTGSGDFDPVVSMWATLLDKPKETYPNERVCPFPQCSKSCPSASSLEIHMRTHSGERPFVCLVCLSAFTTKANCERHLKVHTDTLNGVCHGCGFVSPTRDILYSHLVTSHMVCQPGSRSEVYSPGPGLSPGDSGVVLKCQLCGHNCDNPAQLQQHVRTHLEVRVRAERSPAPRQSHPCPADRAPPPQQQQQQGDGEPPACVPRPDSSSPGANGGSATNPRGYSPPTASPAPLRIKEEPCSEAEEEEVKMEIGVDGAVSKLRGGGGEEEGDQGFRRKTSPGFGATSTSQASTSPKSPSVATMKAEPTSPTPGSSPAPVGASSASVLPGGAVFLPQYMFNAEAAILPQASEILAKMSEMVHSRLKQGQAVLQGNPAAFYPAGASPAATAAAAAVATPTHKGATCFECDITFNNINNFYVHKRLYCSSRHQVDGTAQGVPREAAPGAPPSGGGPDSSDPPQGRASRAPSASPTHSDHPTGSGVSETSRLADIKTEPVAPREGVSSSSEGEGGGGSVGGGGGGGERGGEGEGGGGGGGGGGGRASEDSHSPASGSADDREDDPTKTFCEACNIRFSRHDNYTVHKRFYCASRHDPSNLRSNHPARVAAGSSPFVPQPIRTRKRKKMYEIHMARTEALAKAAAAALVASASAPSPSALGTAARAGDLSPGGGSASSPEGDSPIDLSKRPRLRETPRGGGGGGGGILPALPLTDYHKCTACSISFNSIENYLAHKTYYCPATTLQQRTLEQLTRLKQRAASTSPKSRPLQERDEFHQGVEAQTAGTSSPQPASALPGSEAASSQHASTPSSGAKGPGAVCPYCPNRPIAGDLVEHFKSFHGMLLTLPMSQDARSSPSPNPGLSLSPREGGRPATASASTSPDVKPRLASRLRRDSVNGQARQRDNSRSPTSPLLNGSPLAMGGTPPLSSPVALSPSRALSLTASPAHEGLLREAAGASVLPDKASLASHPLPYPAAPLAGPPKTPGVSPVQNGNSRFCRLCNIKFSSLSTFIAHKKYYCSSHSAEHVK</sequence>
<dbReference type="GO" id="GO:0009653">
    <property type="term" value="P:anatomical structure morphogenesis"/>
    <property type="evidence" value="ECO:0007669"/>
    <property type="project" value="UniProtKB-ARBA"/>
</dbReference>
<evidence type="ECO:0000256" key="9">
    <source>
        <dbReference type="ARBA" id="ARBA00023159"/>
    </source>
</evidence>
<evidence type="ECO:0000256" key="4">
    <source>
        <dbReference type="ARBA" id="ARBA00022737"/>
    </source>
</evidence>
<feature type="compositionally biased region" description="Polar residues" evidence="13">
    <location>
        <begin position="1027"/>
        <end position="1038"/>
    </location>
</feature>
<feature type="compositionally biased region" description="Polar residues" evidence="13">
    <location>
        <begin position="438"/>
        <end position="453"/>
    </location>
</feature>
<evidence type="ECO:0000256" key="3">
    <source>
        <dbReference type="ARBA" id="ARBA00022723"/>
    </source>
</evidence>
<dbReference type="Pfam" id="PF00096">
    <property type="entry name" value="zf-C2H2"/>
    <property type="match status" value="1"/>
</dbReference>
<feature type="compositionally biased region" description="Basic and acidic residues" evidence="13">
    <location>
        <begin position="913"/>
        <end position="923"/>
    </location>
</feature>
<evidence type="ECO:0000313" key="16">
    <source>
        <dbReference type="EMBL" id="KAJ3596523.1"/>
    </source>
</evidence>
<feature type="region of interest" description="Disordered" evidence="13">
    <location>
        <begin position="883"/>
        <end position="932"/>
    </location>
</feature>
<keyword evidence="4" id="KW-0677">Repeat</keyword>
<dbReference type="InterPro" id="IPR049361">
    <property type="entry name" value="ZFPM1/2_PR"/>
</dbReference>
<feature type="region of interest" description="Disordered" evidence="13">
    <location>
        <begin position="398"/>
        <end position="553"/>
    </location>
</feature>
<comment type="caution">
    <text evidence="16">The sequence shown here is derived from an EMBL/GenBank/DDBJ whole genome shotgun (WGS) entry which is preliminary data.</text>
</comment>
<dbReference type="Proteomes" id="UP001148018">
    <property type="component" value="Unassembled WGS sequence"/>
</dbReference>
<evidence type="ECO:0000256" key="11">
    <source>
        <dbReference type="ARBA" id="ARBA00023242"/>
    </source>
</evidence>
<dbReference type="InterPro" id="IPR034731">
    <property type="entry name" value="Znf_CCHC_FOG"/>
</dbReference>
<feature type="region of interest" description="Disordered" evidence="13">
    <location>
        <begin position="666"/>
        <end position="793"/>
    </location>
</feature>
<dbReference type="InterPro" id="IPR039746">
    <property type="entry name" value="FOG"/>
</dbReference>
<keyword evidence="5 12" id="KW-0863">Zinc-finger</keyword>
<feature type="domain" description="C2H2-type" evidence="14">
    <location>
        <begin position="370"/>
        <end position="397"/>
    </location>
</feature>
<evidence type="ECO:0000256" key="1">
    <source>
        <dbReference type="ARBA" id="ARBA00004123"/>
    </source>
</evidence>
<evidence type="ECO:0000256" key="5">
    <source>
        <dbReference type="ARBA" id="ARBA00022771"/>
    </source>
</evidence>
<feature type="compositionally biased region" description="Low complexity" evidence="13">
    <location>
        <begin position="1081"/>
        <end position="1093"/>
    </location>
</feature>
<dbReference type="GO" id="GO:0030219">
    <property type="term" value="P:megakaryocyte differentiation"/>
    <property type="evidence" value="ECO:0007669"/>
    <property type="project" value="TreeGrafter"/>
</dbReference>
<evidence type="ECO:0000256" key="8">
    <source>
        <dbReference type="ARBA" id="ARBA00023125"/>
    </source>
</evidence>
<protein>
    <recommendedName>
        <fullName evidence="18">Zinc finger protein ZFPM1</fullName>
    </recommendedName>
</protein>
<dbReference type="GO" id="GO:0045944">
    <property type="term" value="P:positive regulation of transcription by RNA polymerase II"/>
    <property type="evidence" value="ECO:0007669"/>
    <property type="project" value="TreeGrafter"/>
</dbReference>
<comment type="subcellular location">
    <subcellularLocation>
        <location evidence="1">Nucleus</location>
    </subcellularLocation>
</comment>
<keyword evidence="3" id="KW-0479">Metal-binding</keyword>
<keyword evidence="17" id="KW-1185">Reference proteome</keyword>
<evidence type="ECO:0000259" key="15">
    <source>
        <dbReference type="PROSITE" id="PS51810"/>
    </source>
</evidence>
<dbReference type="Gene3D" id="2.170.270.10">
    <property type="entry name" value="SET domain"/>
    <property type="match status" value="1"/>
</dbReference>
<evidence type="ECO:0000256" key="12">
    <source>
        <dbReference type="PROSITE-ProRule" id="PRU00042"/>
    </source>
</evidence>
<dbReference type="EMBL" id="JANIIK010000110">
    <property type="protein sequence ID" value="KAJ3596523.1"/>
    <property type="molecule type" value="Genomic_DNA"/>
</dbReference>
<feature type="domain" description="C2H2-type" evidence="14">
    <location>
        <begin position="292"/>
        <end position="315"/>
    </location>
</feature>
<evidence type="ECO:0000256" key="2">
    <source>
        <dbReference type="ARBA" id="ARBA00022491"/>
    </source>
</evidence>
<feature type="compositionally biased region" description="Gly residues" evidence="13">
    <location>
        <begin position="739"/>
        <end position="772"/>
    </location>
</feature>
<dbReference type="OrthoDB" id="8742770at2759"/>
<keyword evidence="10" id="KW-0804">Transcription</keyword>
<feature type="region of interest" description="Disordered" evidence="13">
    <location>
        <begin position="61"/>
        <end position="80"/>
    </location>
</feature>
<keyword evidence="11" id="KW-0539">Nucleus</keyword>
<feature type="compositionally biased region" description="Polar residues" evidence="13">
    <location>
        <begin position="516"/>
        <end position="531"/>
    </location>
</feature>
<dbReference type="FunFam" id="3.30.160.60:FF:004581">
    <property type="match status" value="1"/>
</dbReference>
<dbReference type="GO" id="GO:0061629">
    <property type="term" value="F:RNA polymerase II-specific DNA-binding transcription factor binding"/>
    <property type="evidence" value="ECO:0007669"/>
    <property type="project" value="InterPro"/>
</dbReference>
<evidence type="ECO:0008006" key="18">
    <source>
        <dbReference type="Google" id="ProtNLM"/>
    </source>
</evidence>
<proteinExistence type="predicted"/>
<dbReference type="PANTHER" id="PTHR12958:SF4">
    <property type="entry name" value="ZINC FINGER PROTEIN ZFPM1"/>
    <property type="match status" value="1"/>
</dbReference>
<evidence type="ECO:0000256" key="10">
    <source>
        <dbReference type="ARBA" id="ARBA00023163"/>
    </source>
</evidence>
<evidence type="ECO:0000256" key="6">
    <source>
        <dbReference type="ARBA" id="ARBA00022833"/>
    </source>
</evidence>
<dbReference type="PROSITE" id="PS51810">
    <property type="entry name" value="ZF_CCHC_FOG"/>
    <property type="match status" value="4"/>
</dbReference>
<feature type="domain" description="CCHC FOG-type" evidence="15">
    <location>
        <begin position="789"/>
        <end position="822"/>
    </location>
</feature>
<dbReference type="FunFam" id="3.30.160.60:FF:000980">
    <property type="entry name" value="Zinc finger protein, FOG family member 1"/>
    <property type="match status" value="1"/>
</dbReference>
<dbReference type="SUPFAM" id="SSF57667">
    <property type="entry name" value="beta-beta-alpha zinc fingers"/>
    <property type="match status" value="5"/>
</dbReference>
<accession>A0A9Q0DZR5</accession>
<dbReference type="InterPro" id="IPR059121">
    <property type="entry name" value="CCHC_ZFPM2-like"/>
</dbReference>
<feature type="compositionally biased region" description="Low complexity" evidence="13">
    <location>
        <begin position="883"/>
        <end position="895"/>
    </location>
</feature>
<keyword evidence="9" id="KW-0010">Activator</keyword>
<dbReference type="GO" id="GO:0000122">
    <property type="term" value="P:negative regulation of transcription by RNA polymerase II"/>
    <property type="evidence" value="ECO:0007669"/>
    <property type="project" value="TreeGrafter"/>
</dbReference>
<dbReference type="InterPro" id="IPR046341">
    <property type="entry name" value="SET_dom_sf"/>
</dbReference>
<dbReference type="GO" id="GO:0005634">
    <property type="term" value="C:nucleus"/>
    <property type="evidence" value="ECO:0007669"/>
    <property type="project" value="UniProtKB-SubCell"/>
</dbReference>
<keyword evidence="8" id="KW-0238">DNA-binding</keyword>
<feature type="domain" description="C2H2-type" evidence="14">
    <location>
        <begin position="262"/>
        <end position="291"/>
    </location>
</feature>
<dbReference type="Pfam" id="PF21182">
    <property type="entry name" value="FOG1-like_PR"/>
    <property type="match status" value="1"/>
</dbReference>
<dbReference type="GO" id="GO:0008270">
    <property type="term" value="F:zinc ion binding"/>
    <property type="evidence" value="ECO:0007669"/>
    <property type="project" value="UniProtKB-KW"/>
</dbReference>
<feature type="region of interest" description="Disordered" evidence="13">
    <location>
        <begin position="822"/>
        <end position="845"/>
    </location>
</feature>
<dbReference type="Gene3D" id="3.30.160.60">
    <property type="entry name" value="Classic Zinc Finger"/>
    <property type="match status" value="2"/>
</dbReference>
<keyword evidence="7" id="KW-0805">Transcription regulation</keyword>
<dbReference type="PROSITE" id="PS00028">
    <property type="entry name" value="ZINC_FINGER_C2H2_1"/>
    <property type="match status" value="3"/>
</dbReference>
<keyword evidence="6" id="KW-0862">Zinc</keyword>
<organism evidence="16 17">
    <name type="scientific">Muraenolepis orangiensis</name>
    <name type="common">Patagonian moray cod</name>
    <dbReference type="NCBI Taxonomy" id="630683"/>
    <lineage>
        <taxon>Eukaryota</taxon>
        <taxon>Metazoa</taxon>
        <taxon>Chordata</taxon>
        <taxon>Craniata</taxon>
        <taxon>Vertebrata</taxon>
        <taxon>Euteleostomi</taxon>
        <taxon>Actinopterygii</taxon>
        <taxon>Neopterygii</taxon>
        <taxon>Teleostei</taxon>
        <taxon>Neoteleostei</taxon>
        <taxon>Acanthomorphata</taxon>
        <taxon>Zeiogadaria</taxon>
        <taxon>Gadariae</taxon>
        <taxon>Gadiformes</taxon>
        <taxon>Muraenolepidoidei</taxon>
        <taxon>Muraenolepididae</taxon>
        <taxon>Muraenolepis</taxon>
    </lineage>
</organism>
<feature type="domain" description="CCHC FOG-type" evidence="15">
    <location>
        <begin position="937"/>
        <end position="970"/>
    </location>
</feature>
<dbReference type="AlphaFoldDB" id="A0A9Q0DZR5"/>
<dbReference type="Pfam" id="PF25445">
    <property type="entry name" value="CCHC_ZFPM2"/>
    <property type="match status" value="2"/>
</dbReference>
<dbReference type="GO" id="GO:0003677">
    <property type="term" value="F:DNA binding"/>
    <property type="evidence" value="ECO:0007669"/>
    <property type="project" value="UniProtKB-KW"/>
</dbReference>
<dbReference type="GO" id="GO:0007507">
    <property type="term" value="P:heart development"/>
    <property type="evidence" value="ECO:0007669"/>
    <property type="project" value="TreeGrafter"/>
</dbReference>
<reference evidence="16" key="1">
    <citation type="submission" date="2022-07" db="EMBL/GenBank/DDBJ databases">
        <title>Chromosome-level genome of Muraenolepis orangiensis.</title>
        <authorList>
            <person name="Kim J."/>
        </authorList>
    </citation>
    <scope>NUCLEOTIDE SEQUENCE</scope>
    <source>
        <strain evidence="16">KU_S4_2022</strain>
        <tissue evidence="16">Muscle</tissue>
    </source>
</reference>
<name>A0A9Q0DZR5_9TELE</name>
<dbReference type="PROSITE" id="PS50157">
    <property type="entry name" value="ZINC_FINGER_C2H2_2"/>
    <property type="match status" value="3"/>
</dbReference>
<evidence type="ECO:0000256" key="7">
    <source>
        <dbReference type="ARBA" id="ARBA00023015"/>
    </source>
</evidence>
<feature type="domain" description="CCHC FOG-type" evidence="15">
    <location>
        <begin position="1217"/>
        <end position="1250"/>
    </location>
</feature>
<feature type="region of interest" description="Disordered" evidence="13">
    <location>
        <begin position="1076"/>
        <end position="1160"/>
    </location>
</feature>
<feature type="compositionally biased region" description="Basic and acidic residues" evidence="13">
    <location>
        <begin position="1118"/>
        <end position="1133"/>
    </location>
</feature>
<dbReference type="InterPro" id="IPR013087">
    <property type="entry name" value="Znf_C2H2_type"/>
</dbReference>
<feature type="domain" description="CCHC FOG-type" evidence="15">
    <location>
        <begin position="627"/>
        <end position="660"/>
    </location>
</feature>
<dbReference type="GO" id="GO:0030218">
    <property type="term" value="P:erythrocyte differentiation"/>
    <property type="evidence" value="ECO:0007669"/>
    <property type="project" value="TreeGrafter"/>
</dbReference>
<gene>
    <name evidence="16" type="ORF">NHX12_002930</name>
</gene>
<evidence type="ECO:0000259" key="14">
    <source>
        <dbReference type="PROSITE" id="PS50157"/>
    </source>
</evidence>
<dbReference type="SMART" id="SM00355">
    <property type="entry name" value="ZnF_C2H2"/>
    <property type="match status" value="9"/>
</dbReference>
<dbReference type="InterPro" id="IPR036236">
    <property type="entry name" value="Znf_C2H2_sf"/>
</dbReference>